<gene>
    <name evidence="1" type="ORF">SSLN_LOCUS18917</name>
</gene>
<dbReference type="OrthoDB" id="425014at2759"/>
<dbReference type="EMBL" id="UYSU01045701">
    <property type="protein sequence ID" value="VDM05303.1"/>
    <property type="molecule type" value="Genomic_DNA"/>
</dbReference>
<keyword evidence="2" id="KW-1185">Reference proteome</keyword>
<evidence type="ECO:0000313" key="1">
    <source>
        <dbReference type="EMBL" id="VDM05303.1"/>
    </source>
</evidence>
<proteinExistence type="predicted"/>
<evidence type="ECO:0000313" key="3">
    <source>
        <dbReference type="WBParaSite" id="SSLN_0001963701-mRNA-1"/>
    </source>
</evidence>
<dbReference type="AlphaFoldDB" id="A0A183TR19"/>
<dbReference type="WBParaSite" id="SSLN_0001963701-mRNA-1">
    <property type="protein sequence ID" value="SSLN_0001963701-mRNA-1"/>
    <property type="gene ID" value="SSLN_0001963701"/>
</dbReference>
<evidence type="ECO:0000313" key="2">
    <source>
        <dbReference type="Proteomes" id="UP000275846"/>
    </source>
</evidence>
<reference evidence="1 2" key="2">
    <citation type="submission" date="2018-11" db="EMBL/GenBank/DDBJ databases">
        <authorList>
            <consortium name="Pathogen Informatics"/>
        </authorList>
    </citation>
    <scope>NUCLEOTIDE SEQUENCE [LARGE SCALE GENOMIC DNA]</scope>
    <source>
        <strain evidence="1 2">NST_G2</strain>
    </source>
</reference>
<reference evidence="3" key="1">
    <citation type="submission" date="2016-06" db="UniProtKB">
        <authorList>
            <consortium name="WormBaseParasite"/>
        </authorList>
    </citation>
    <scope>IDENTIFICATION</scope>
</reference>
<organism evidence="3">
    <name type="scientific">Schistocephalus solidus</name>
    <name type="common">Tapeworm</name>
    <dbReference type="NCBI Taxonomy" id="70667"/>
    <lineage>
        <taxon>Eukaryota</taxon>
        <taxon>Metazoa</taxon>
        <taxon>Spiralia</taxon>
        <taxon>Lophotrochozoa</taxon>
        <taxon>Platyhelminthes</taxon>
        <taxon>Cestoda</taxon>
        <taxon>Eucestoda</taxon>
        <taxon>Diphyllobothriidea</taxon>
        <taxon>Diphyllobothriidae</taxon>
        <taxon>Schistocephalus</taxon>
    </lineage>
</organism>
<name>A0A183TR19_SCHSO</name>
<accession>A0A183TR19</accession>
<dbReference type="Proteomes" id="UP000275846">
    <property type="component" value="Unassembled WGS sequence"/>
</dbReference>
<protein>
    <submittedName>
        <fullName evidence="1 3">Uncharacterized protein</fullName>
    </submittedName>
</protein>
<sequence>MLRQVQLRWSGHLVRTDDEQLPKRLFYGDVATGACRQGGQKRRCKDTSKNLSQQAKLIRQALAAMTVWSSAVEGDRK</sequence>